<accession>M2PFM1</accession>
<evidence type="ECO:0000256" key="5">
    <source>
        <dbReference type="ARBA" id="ARBA00023242"/>
    </source>
</evidence>
<evidence type="ECO:0000259" key="7">
    <source>
        <dbReference type="PROSITE" id="PS50064"/>
    </source>
</evidence>
<evidence type="ECO:0000313" key="8">
    <source>
        <dbReference type="EMBL" id="EMD34739.1"/>
    </source>
</evidence>
<sequence>MSDTEGGKKGGYRLEYASSARSKCKGPKPCSGTAIDKGALRFGTLVDIKGNTNFSWRHWGCVTPKIINNVKKIHEEAEDLDGFEDLETEDQEKVRKAWEDGHVADEDIPETARKPDADEDEEDDEEKPKKKRGPKKKDEDSDGSPKKGVFKLEYASQGRAKCKVAYSMWRNIGKDFFRLGSEVDFRGHKSFVWHHWGCATPTIIQSVKTSYDAPSELDGYGELKDGEKEKVQRAWDEGEIPEDDKGVGEAVDTGKKAARAPRKKKEENGEAKPKRARAKKAKEEDIDELEDDEDEKPAPKKRTKKTSGDKPVKEKKPKAAGRKKAAKKEAEESGEDFGDAIAAVGSDVEMEEEEEPEPETKKRKQRAPASKGSASKRAKPASGRGKKKVEEPVEEEEEEEDYD</sequence>
<dbReference type="Proteomes" id="UP000016930">
    <property type="component" value="Unassembled WGS sequence"/>
</dbReference>
<evidence type="ECO:0000256" key="3">
    <source>
        <dbReference type="ARBA" id="ARBA00022771"/>
    </source>
</evidence>
<organism evidence="8 9">
    <name type="scientific">Ceriporiopsis subvermispora (strain B)</name>
    <name type="common">White-rot fungus</name>
    <name type="synonym">Gelatoporia subvermispora</name>
    <dbReference type="NCBI Taxonomy" id="914234"/>
    <lineage>
        <taxon>Eukaryota</taxon>
        <taxon>Fungi</taxon>
        <taxon>Dikarya</taxon>
        <taxon>Basidiomycota</taxon>
        <taxon>Agaricomycotina</taxon>
        <taxon>Agaricomycetes</taxon>
        <taxon>Polyporales</taxon>
        <taxon>Gelatoporiaceae</taxon>
        <taxon>Gelatoporia</taxon>
    </lineage>
</organism>
<dbReference type="GO" id="GO:0008270">
    <property type="term" value="F:zinc ion binding"/>
    <property type="evidence" value="ECO:0007669"/>
    <property type="project" value="UniProtKB-KW"/>
</dbReference>
<dbReference type="SMART" id="SM01336">
    <property type="entry name" value="zf-PARP"/>
    <property type="match status" value="2"/>
</dbReference>
<protein>
    <recommendedName>
        <fullName evidence="7">PARP-type domain-containing protein</fullName>
    </recommendedName>
</protein>
<dbReference type="Pfam" id="PF00645">
    <property type="entry name" value="zf-PARP"/>
    <property type="match status" value="2"/>
</dbReference>
<dbReference type="GO" id="GO:0005634">
    <property type="term" value="C:nucleus"/>
    <property type="evidence" value="ECO:0007669"/>
    <property type="project" value="UniProtKB-SubCell"/>
</dbReference>
<dbReference type="OrthoDB" id="429950at2759"/>
<evidence type="ECO:0000256" key="1">
    <source>
        <dbReference type="ARBA" id="ARBA00004123"/>
    </source>
</evidence>
<evidence type="ECO:0000256" key="6">
    <source>
        <dbReference type="SAM" id="MobiDB-lite"/>
    </source>
</evidence>
<keyword evidence="4" id="KW-0862">Zinc</keyword>
<feature type="domain" description="PARP-type" evidence="7">
    <location>
        <begin position="150"/>
        <end position="239"/>
    </location>
</feature>
<evidence type="ECO:0000256" key="4">
    <source>
        <dbReference type="ARBA" id="ARBA00022833"/>
    </source>
</evidence>
<dbReference type="PROSITE" id="PS50064">
    <property type="entry name" value="ZF_PARP_2"/>
    <property type="match status" value="2"/>
</dbReference>
<keyword evidence="5" id="KW-0539">Nucleus</keyword>
<feature type="compositionally biased region" description="Acidic residues" evidence="6">
    <location>
        <begin position="348"/>
        <end position="357"/>
    </location>
</feature>
<feature type="compositionally biased region" description="Acidic residues" evidence="6">
    <location>
        <begin position="284"/>
        <end position="295"/>
    </location>
</feature>
<keyword evidence="9" id="KW-1185">Reference proteome</keyword>
<evidence type="ECO:0000313" key="9">
    <source>
        <dbReference type="Proteomes" id="UP000016930"/>
    </source>
</evidence>
<feature type="region of interest" description="Disordered" evidence="6">
    <location>
        <begin position="91"/>
        <end position="150"/>
    </location>
</feature>
<dbReference type="GO" id="GO:0003677">
    <property type="term" value="F:DNA binding"/>
    <property type="evidence" value="ECO:0007669"/>
    <property type="project" value="InterPro"/>
</dbReference>
<feature type="compositionally biased region" description="Basic residues" evidence="6">
    <location>
        <begin position="315"/>
        <end position="326"/>
    </location>
</feature>
<keyword evidence="3" id="KW-0863">Zinc-finger</keyword>
<feature type="domain" description="PARP-type" evidence="7">
    <location>
        <begin position="12"/>
        <end position="102"/>
    </location>
</feature>
<dbReference type="SUPFAM" id="SSF57716">
    <property type="entry name" value="Glucocorticoid receptor-like (DNA-binding domain)"/>
    <property type="match status" value="2"/>
</dbReference>
<feature type="region of interest" description="Disordered" evidence="6">
    <location>
        <begin position="218"/>
        <end position="403"/>
    </location>
</feature>
<feature type="compositionally biased region" description="Basic and acidic residues" evidence="6">
    <location>
        <begin position="221"/>
        <end position="236"/>
    </location>
</feature>
<proteinExistence type="predicted"/>
<feature type="compositionally biased region" description="Basic and acidic residues" evidence="6">
    <location>
        <begin position="91"/>
        <end position="116"/>
    </location>
</feature>
<gene>
    <name evidence="8" type="ORF">CERSUDRAFT_116934</name>
</gene>
<dbReference type="STRING" id="914234.M2PFM1"/>
<dbReference type="EMBL" id="KB445802">
    <property type="protein sequence ID" value="EMD34739.1"/>
    <property type="molecule type" value="Genomic_DNA"/>
</dbReference>
<evidence type="ECO:0000256" key="2">
    <source>
        <dbReference type="ARBA" id="ARBA00022723"/>
    </source>
</evidence>
<feature type="compositionally biased region" description="Basic and acidic residues" evidence="6">
    <location>
        <begin position="136"/>
        <end position="145"/>
    </location>
</feature>
<dbReference type="Gene3D" id="3.30.1740.10">
    <property type="entry name" value="Zinc finger, PARP-type"/>
    <property type="match status" value="2"/>
</dbReference>
<comment type="subcellular location">
    <subcellularLocation>
        <location evidence="1">Nucleus</location>
    </subcellularLocation>
</comment>
<keyword evidence="2" id="KW-0479">Metal-binding</keyword>
<reference evidence="8 9" key="1">
    <citation type="journal article" date="2012" name="Proc. Natl. Acad. Sci. U.S.A.">
        <title>Comparative genomics of Ceriporiopsis subvermispora and Phanerochaete chrysosporium provide insight into selective ligninolysis.</title>
        <authorList>
            <person name="Fernandez-Fueyo E."/>
            <person name="Ruiz-Duenas F.J."/>
            <person name="Ferreira P."/>
            <person name="Floudas D."/>
            <person name="Hibbett D.S."/>
            <person name="Canessa P."/>
            <person name="Larrondo L.F."/>
            <person name="James T.Y."/>
            <person name="Seelenfreund D."/>
            <person name="Lobos S."/>
            <person name="Polanco R."/>
            <person name="Tello M."/>
            <person name="Honda Y."/>
            <person name="Watanabe T."/>
            <person name="Watanabe T."/>
            <person name="Ryu J.S."/>
            <person name="Kubicek C.P."/>
            <person name="Schmoll M."/>
            <person name="Gaskell J."/>
            <person name="Hammel K.E."/>
            <person name="St John F.J."/>
            <person name="Vanden Wymelenberg A."/>
            <person name="Sabat G."/>
            <person name="Splinter BonDurant S."/>
            <person name="Syed K."/>
            <person name="Yadav J.S."/>
            <person name="Doddapaneni H."/>
            <person name="Subramanian V."/>
            <person name="Lavin J.L."/>
            <person name="Oguiza J.A."/>
            <person name="Perez G."/>
            <person name="Pisabarro A.G."/>
            <person name="Ramirez L."/>
            <person name="Santoyo F."/>
            <person name="Master E."/>
            <person name="Coutinho P.M."/>
            <person name="Henrissat B."/>
            <person name="Lombard V."/>
            <person name="Magnuson J.K."/>
            <person name="Kuees U."/>
            <person name="Hori C."/>
            <person name="Igarashi K."/>
            <person name="Samejima M."/>
            <person name="Held B.W."/>
            <person name="Barry K.W."/>
            <person name="LaButti K.M."/>
            <person name="Lapidus A."/>
            <person name="Lindquist E.A."/>
            <person name="Lucas S.M."/>
            <person name="Riley R."/>
            <person name="Salamov A.A."/>
            <person name="Hoffmeister D."/>
            <person name="Schwenk D."/>
            <person name="Hadar Y."/>
            <person name="Yarden O."/>
            <person name="de Vries R.P."/>
            <person name="Wiebenga A."/>
            <person name="Stenlid J."/>
            <person name="Eastwood D."/>
            <person name="Grigoriev I.V."/>
            <person name="Berka R.M."/>
            <person name="Blanchette R.A."/>
            <person name="Kersten P."/>
            <person name="Martinez A.T."/>
            <person name="Vicuna R."/>
            <person name="Cullen D."/>
        </authorList>
    </citation>
    <scope>NUCLEOTIDE SEQUENCE [LARGE SCALE GENOMIC DNA]</scope>
    <source>
        <strain evidence="8 9">B</strain>
    </source>
</reference>
<feature type="compositionally biased region" description="Basic residues" evidence="6">
    <location>
        <begin position="374"/>
        <end position="387"/>
    </location>
</feature>
<feature type="compositionally biased region" description="Basic and acidic residues" evidence="6">
    <location>
        <begin position="243"/>
        <end position="255"/>
    </location>
</feature>
<dbReference type="AlphaFoldDB" id="M2PFM1"/>
<dbReference type="HOGENOM" id="CLU_045993_2_0_1"/>
<dbReference type="InterPro" id="IPR001510">
    <property type="entry name" value="Znf_PARP"/>
</dbReference>
<dbReference type="InterPro" id="IPR036957">
    <property type="entry name" value="Znf_PARP_sf"/>
</dbReference>
<feature type="compositionally biased region" description="Basic and acidic residues" evidence="6">
    <location>
        <begin position="264"/>
        <end position="273"/>
    </location>
</feature>
<feature type="compositionally biased region" description="Acidic residues" evidence="6">
    <location>
        <begin position="392"/>
        <end position="403"/>
    </location>
</feature>
<name>M2PFM1_CERS8</name>